<dbReference type="RefSeq" id="WP_326757976.1">
    <property type="nucleotide sequence ID" value="NZ_CP109135.1"/>
</dbReference>
<name>A0ABZ1H253_STRPH</name>
<evidence type="ECO:0000313" key="2">
    <source>
        <dbReference type="EMBL" id="WSD12642.1"/>
    </source>
</evidence>
<feature type="compositionally biased region" description="Basic and acidic residues" evidence="1">
    <location>
        <begin position="28"/>
        <end position="42"/>
    </location>
</feature>
<keyword evidence="3" id="KW-1185">Reference proteome</keyword>
<proteinExistence type="predicted"/>
<dbReference type="Proteomes" id="UP001340816">
    <property type="component" value="Chromosome"/>
</dbReference>
<accession>A0ABZ1H253</accession>
<sequence length="61" mass="7232">MSGKLADPYVASREMPHREPRRLTNRVDQSDQSDRADRADRADRRSFLKCLASDAWTRWPW</sequence>
<dbReference type="EMBL" id="CP109135">
    <property type="protein sequence ID" value="WSD12642.1"/>
    <property type="molecule type" value="Genomic_DNA"/>
</dbReference>
<reference evidence="2 3" key="1">
    <citation type="submission" date="2022-10" db="EMBL/GenBank/DDBJ databases">
        <title>The complete genomes of actinobacterial strains from the NBC collection.</title>
        <authorList>
            <person name="Joergensen T.S."/>
            <person name="Alvarez Arevalo M."/>
            <person name="Sterndorff E.B."/>
            <person name="Faurdal D."/>
            <person name="Vuksanovic O."/>
            <person name="Mourched A.-S."/>
            <person name="Charusanti P."/>
            <person name="Shaw S."/>
            <person name="Blin K."/>
            <person name="Weber T."/>
        </authorList>
    </citation>
    <scope>NUCLEOTIDE SEQUENCE [LARGE SCALE GENOMIC DNA]</scope>
    <source>
        <strain evidence="2 3">NBC 01752</strain>
    </source>
</reference>
<gene>
    <name evidence="2" type="ORF">OHB35_05050</name>
</gene>
<feature type="region of interest" description="Disordered" evidence="1">
    <location>
        <begin position="1"/>
        <end position="42"/>
    </location>
</feature>
<evidence type="ECO:0000256" key="1">
    <source>
        <dbReference type="SAM" id="MobiDB-lite"/>
    </source>
</evidence>
<organism evidence="2 3">
    <name type="scientific">Streptomyces phaeochromogenes</name>
    <dbReference type="NCBI Taxonomy" id="1923"/>
    <lineage>
        <taxon>Bacteria</taxon>
        <taxon>Bacillati</taxon>
        <taxon>Actinomycetota</taxon>
        <taxon>Actinomycetes</taxon>
        <taxon>Kitasatosporales</taxon>
        <taxon>Streptomycetaceae</taxon>
        <taxon>Streptomyces</taxon>
        <taxon>Streptomyces phaeochromogenes group</taxon>
    </lineage>
</organism>
<evidence type="ECO:0000313" key="3">
    <source>
        <dbReference type="Proteomes" id="UP001340816"/>
    </source>
</evidence>
<protein>
    <submittedName>
        <fullName evidence="2">Uncharacterized protein</fullName>
    </submittedName>
</protein>